<keyword evidence="4" id="KW-1185">Reference proteome</keyword>
<evidence type="ECO:0000256" key="1">
    <source>
        <dbReference type="SAM" id="MobiDB-lite"/>
    </source>
</evidence>
<evidence type="ECO:0000259" key="2">
    <source>
        <dbReference type="Pfam" id="PF00188"/>
    </source>
</evidence>
<name>A0ABS2DEY3_9BACI</name>
<dbReference type="Pfam" id="PF00188">
    <property type="entry name" value="CAP"/>
    <property type="match status" value="1"/>
</dbReference>
<evidence type="ECO:0000313" key="4">
    <source>
        <dbReference type="Proteomes" id="UP001518925"/>
    </source>
</evidence>
<sequence>MNSIYKSIISGLLVVGCLTACNNGEESSADRYDTRNDFLNSEDVNYQSGNSRTNADGKLARSTVTYNASGHQTKKISYDHKKNMKNQGQQKYARYKQPTNNTGVTNQNTPAPAPAPNATVGTNNNQQGGYIQQVVDLTNRERSNNGLPPIAADVELQKAAQMKSDDMATNNYFSHTSPTYGSPFDMLRNLGIEYKVAAENIAQGQRSPQEVVTAWMNSEGHRKNILNKDITHIGVGHAASGNYWTQLFIKK</sequence>
<organism evidence="3 4">
    <name type="scientific">Bacillus suaedaesalsae</name>
    <dbReference type="NCBI Taxonomy" id="2810349"/>
    <lineage>
        <taxon>Bacteria</taxon>
        <taxon>Bacillati</taxon>
        <taxon>Bacillota</taxon>
        <taxon>Bacilli</taxon>
        <taxon>Bacillales</taxon>
        <taxon>Bacillaceae</taxon>
        <taxon>Bacillus</taxon>
    </lineage>
</organism>
<dbReference type="EMBL" id="JAFELM010000018">
    <property type="protein sequence ID" value="MBM6617020.1"/>
    <property type="molecule type" value="Genomic_DNA"/>
</dbReference>
<reference evidence="3 4" key="1">
    <citation type="submission" date="2021-02" db="EMBL/GenBank/DDBJ databases">
        <title>Bacillus sp. RD4P76, an endophyte from a halophyte.</title>
        <authorList>
            <person name="Sun J.-Q."/>
        </authorList>
    </citation>
    <scope>NUCLEOTIDE SEQUENCE [LARGE SCALE GENOMIC DNA]</scope>
    <source>
        <strain evidence="3 4">RD4P76</strain>
    </source>
</reference>
<gene>
    <name evidence="3" type="ORF">JR050_04955</name>
</gene>
<dbReference type="InterPro" id="IPR035940">
    <property type="entry name" value="CAP_sf"/>
</dbReference>
<feature type="region of interest" description="Disordered" evidence="1">
    <location>
        <begin position="98"/>
        <end position="126"/>
    </location>
</feature>
<evidence type="ECO:0000313" key="3">
    <source>
        <dbReference type="EMBL" id="MBM6617020.1"/>
    </source>
</evidence>
<dbReference type="PANTHER" id="PTHR31157:SF1">
    <property type="entry name" value="SCP DOMAIN-CONTAINING PROTEIN"/>
    <property type="match status" value="1"/>
</dbReference>
<dbReference type="InterPro" id="IPR014044">
    <property type="entry name" value="CAP_dom"/>
</dbReference>
<dbReference type="NCBIfam" id="TIGR02909">
    <property type="entry name" value="spore_YkwD"/>
    <property type="match status" value="1"/>
</dbReference>
<dbReference type="CDD" id="cd05379">
    <property type="entry name" value="CAP_bacterial"/>
    <property type="match status" value="1"/>
</dbReference>
<dbReference type="PANTHER" id="PTHR31157">
    <property type="entry name" value="SCP DOMAIN-CONTAINING PROTEIN"/>
    <property type="match status" value="1"/>
</dbReference>
<dbReference type="Gene3D" id="3.40.33.10">
    <property type="entry name" value="CAP"/>
    <property type="match status" value="1"/>
</dbReference>
<feature type="compositionally biased region" description="Low complexity" evidence="1">
    <location>
        <begin position="105"/>
        <end position="125"/>
    </location>
</feature>
<dbReference type="InterPro" id="IPR014258">
    <property type="entry name" value="CAP_domain_YkwD-like"/>
</dbReference>
<dbReference type="Proteomes" id="UP001518925">
    <property type="component" value="Unassembled WGS sequence"/>
</dbReference>
<feature type="domain" description="SCP" evidence="2">
    <location>
        <begin position="135"/>
        <end position="247"/>
    </location>
</feature>
<dbReference type="PROSITE" id="PS51257">
    <property type="entry name" value="PROKAR_LIPOPROTEIN"/>
    <property type="match status" value="1"/>
</dbReference>
<proteinExistence type="predicted"/>
<dbReference type="SUPFAM" id="SSF55797">
    <property type="entry name" value="PR-1-like"/>
    <property type="match status" value="1"/>
</dbReference>
<protein>
    <recommendedName>
        <fullName evidence="2">SCP domain-containing protein</fullName>
    </recommendedName>
</protein>
<dbReference type="RefSeq" id="WP_204202407.1">
    <property type="nucleotide sequence ID" value="NZ_JAFELM010000018.1"/>
</dbReference>
<accession>A0ABS2DEY3</accession>
<comment type="caution">
    <text evidence="3">The sequence shown here is derived from an EMBL/GenBank/DDBJ whole genome shotgun (WGS) entry which is preliminary data.</text>
</comment>